<name>A0A5B1BT28_MYCSI</name>
<reference evidence="1 2" key="1">
    <citation type="submission" date="2019-09" db="EMBL/GenBank/DDBJ databases">
        <title>Report of infection by Mycobacterium simiae a patient suffering from pulmonary tuberculosis.</title>
        <authorList>
            <person name="Mohanty P.S."/>
            <person name="Bansal A.K."/>
            <person name="Singh H."/>
            <person name="Sharma S."/>
            <person name="Patil S.A."/>
            <person name="Upadhaya P."/>
            <person name="Singh P.K."/>
            <person name="Kumar D."/>
            <person name="Kumar S."/>
            <person name="Singh R.K."/>
            <person name="Chaudhary B."/>
        </authorList>
    </citation>
    <scope>NUCLEOTIDE SEQUENCE [LARGE SCALE GENOMIC DNA]</scope>
    <source>
        <strain evidence="1 2">JAL-560-SIM</strain>
    </source>
</reference>
<sequence length="71" mass="7514">MSTRCRDCQAGLFHCHGTIIRHSRGRAQCTEADCDCPEIVVHTFVIDCHAVGCTCADSVVAVAGSAHRVGA</sequence>
<protein>
    <submittedName>
        <fullName evidence="1">Uncharacterized protein</fullName>
    </submittedName>
</protein>
<dbReference type="EMBL" id="VTZN01000052">
    <property type="protein sequence ID" value="KAA1250229.1"/>
    <property type="molecule type" value="Genomic_DNA"/>
</dbReference>
<organism evidence="1 2">
    <name type="scientific">Mycobacterium simiae</name>
    <name type="common">Mycobacterium habana</name>
    <dbReference type="NCBI Taxonomy" id="1784"/>
    <lineage>
        <taxon>Bacteria</taxon>
        <taxon>Bacillati</taxon>
        <taxon>Actinomycetota</taxon>
        <taxon>Actinomycetes</taxon>
        <taxon>Mycobacteriales</taxon>
        <taxon>Mycobacteriaceae</taxon>
        <taxon>Mycobacterium</taxon>
        <taxon>Mycobacterium simiae complex</taxon>
    </lineage>
</organism>
<dbReference type="Proteomes" id="UP000324701">
    <property type="component" value="Unassembled WGS sequence"/>
</dbReference>
<comment type="caution">
    <text evidence="1">The sequence shown here is derived from an EMBL/GenBank/DDBJ whole genome shotgun (WGS) entry which is preliminary data.</text>
</comment>
<dbReference type="AlphaFoldDB" id="A0A5B1BT28"/>
<keyword evidence="2" id="KW-1185">Reference proteome</keyword>
<proteinExistence type="predicted"/>
<accession>A0A5B1BT28</accession>
<evidence type="ECO:0000313" key="2">
    <source>
        <dbReference type="Proteomes" id="UP000324701"/>
    </source>
</evidence>
<dbReference type="OrthoDB" id="3629104at2"/>
<evidence type="ECO:0000313" key="1">
    <source>
        <dbReference type="EMBL" id="KAA1250229.1"/>
    </source>
</evidence>
<gene>
    <name evidence="1" type="ORF">F0Q45_10815</name>
</gene>